<dbReference type="GO" id="GO:0005886">
    <property type="term" value="C:plasma membrane"/>
    <property type="evidence" value="ECO:0007669"/>
    <property type="project" value="UniProtKB-SubCell"/>
</dbReference>
<dbReference type="PROSITE" id="PS00211">
    <property type="entry name" value="ABC_TRANSPORTER_1"/>
    <property type="match status" value="1"/>
</dbReference>
<dbReference type="InterPro" id="IPR011527">
    <property type="entry name" value="ABC1_TM_dom"/>
</dbReference>
<evidence type="ECO:0000313" key="10">
    <source>
        <dbReference type="EMBL" id="OQP40020.1"/>
    </source>
</evidence>
<keyword evidence="6 7" id="KW-0472">Membrane</keyword>
<protein>
    <submittedName>
        <fullName evidence="10">ABC transporter ATP-binding protein</fullName>
    </submittedName>
</protein>
<dbReference type="Gene3D" id="3.40.50.300">
    <property type="entry name" value="P-loop containing nucleotide triphosphate hydrolases"/>
    <property type="match status" value="1"/>
</dbReference>
<dbReference type="SUPFAM" id="SSF52540">
    <property type="entry name" value="P-loop containing nucleoside triphosphate hydrolases"/>
    <property type="match status" value="1"/>
</dbReference>
<dbReference type="AlphaFoldDB" id="A0A1V9E1M9"/>
<dbReference type="InterPro" id="IPR017871">
    <property type="entry name" value="ABC_transporter-like_CS"/>
</dbReference>
<keyword evidence="3" id="KW-0547">Nucleotide-binding</keyword>
<dbReference type="GO" id="GO:0005524">
    <property type="term" value="F:ATP binding"/>
    <property type="evidence" value="ECO:0007669"/>
    <property type="project" value="UniProtKB-KW"/>
</dbReference>
<evidence type="ECO:0000256" key="2">
    <source>
        <dbReference type="ARBA" id="ARBA00022692"/>
    </source>
</evidence>
<dbReference type="PROSITE" id="PS50929">
    <property type="entry name" value="ABC_TM1F"/>
    <property type="match status" value="1"/>
</dbReference>
<evidence type="ECO:0000256" key="7">
    <source>
        <dbReference type="SAM" id="Phobius"/>
    </source>
</evidence>
<dbReference type="EMBL" id="LVXG01000078">
    <property type="protein sequence ID" value="OQP40020.1"/>
    <property type="molecule type" value="Genomic_DNA"/>
</dbReference>
<dbReference type="Proteomes" id="UP000192610">
    <property type="component" value="Unassembled WGS sequence"/>
</dbReference>
<dbReference type="SMART" id="SM00382">
    <property type="entry name" value="AAA"/>
    <property type="match status" value="1"/>
</dbReference>
<feature type="domain" description="ABC transporter" evidence="8">
    <location>
        <begin position="337"/>
        <end position="569"/>
    </location>
</feature>
<evidence type="ECO:0000256" key="3">
    <source>
        <dbReference type="ARBA" id="ARBA00022741"/>
    </source>
</evidence>
<dbReference type="STRING" id="354355.SAMN05660816_02253"/>
<dbReference type="PANTHER" id="PTHR43394">
    <property type="entry name" value="ATP-DEPENDENT PERMEASE MDL1, MITOCHONDRIAL"/>
    <property type="match status" value="1"/>
</dbReference>
<dbReference type="CDD" id="cd18548">
    <property type="entry name" value="ABC_6TM_Tm287_like"/>
    <property type="match status" value="1"/>
</dbReference>
<dbReference type="PANTHER" id="PTHR43394:SF1">
    <property type="entry name" value="ATP-BINDING CASSETTE SUB-FAMILY B MEMBER 10, MITOCHONDRIAL"/>
    <property type="match status" value="1"/>
</dbReference>
<comment type="subcellular location">
    <subcellularLocation>
        <location evidence="1">Cell membrane</location>
        <topology evidence="1">Multi-pass membrane protein</topology>
    </subcellularLocation>
</comment>
<sequence>MKTKGGAPPAKPKINALVLGYKKLIALLSFFTVSASLLGLLIPKIIAKAIDSYAQAHTIKEQLLWQFAIVTFLVFIFTYLQSVVQSYASEVVARDLRQKLAEKIALQNYSYVMEVSPARLLTNLTSDVDAVKLFVGMAVGNLISSYCLLFGASILLLITNWKLALVVLSLISVIWVARTIIMKKIRKFFREVQGVIDWLNKVINESILGAALIRVLNTQHQENNKFIEANTKARDIRLSIIRYLAILIPVITFVASLCSMAVLLLGGHFVITDSMSLGDFSAFSSYIGIMIFPIIMIGFMANIIAQSSASYERVSALLSAEGPPKTGTQPVQLTGPVQLADITLRFGEKKVLDEISLTIQPGTRTAIIGPTAAGKTQLLYVMSGLVKPQQGKVLYSGVLLEEMDKQLFHRQMGFVFQDSVVFNMSIKENIAFAEQVTLEDMQKAIRAAELSDFIESLPDKLETVISERGLNLSGGQKQRIMLARALALNPKVLLLDDFTARVDAQTEKRILENVSTLYPGITLISVTQKISSVTDYDQCVLLMEGEIIATGTHAQLLQHSPEYNQLFESQKSTSEYELSA</sequence>
<evidence type="ECO:0000256" key="1">
    <source>
        <dbReference type="ARBA" id="ARBA00004651"/>
    </source>
</evidence>
<dbReference type="PROSITE" id="PS50893">
    <property type="entry name" value="ABC_TRANSPORTER_2"/>
    <property type="match status" value="1"/>
</dbReference>
<name>A0A1V9E1M9_9BACT</name>
<evidence type="ECO:0000313" key="11">
    <source>
        <dbReference type="Proteomes" id="UP000192610"/>
    </source>
</evidence>
<keyword evidence="11" id="KW-1185">Reference proteome</keyword>
<dbReference type="Gene3D" id="1.20.1560.10">
    <property type="entry name" value="ABC transporter type 1, transmembrane domain"/>
    <property type="match status" value="1"/>
</dbReference>
<dbReference type="Pfam" id="PF00664">
    <property type="entry name" value="ABC_membrane"/>
    <property type="match status" value="1"/>
</dbReference>
<feature type="transmembrane region" description="Helical" evidence="7">
    <location>
        <begin position="163"/>
        <end position="181"/>
    </location>
</feature>
<feature type="transmembrane region" description="Helical" evidence="7">
    <location>
        <begin position="63"/>
        <end position="80"/>
    </location>
</feature>
<accession>A0A1V9E1M9</accession>
<dbReference type="InterPro" id="IPR039421">
    <property type="entry name" value="Type_1_exporter"/>
</dbReference>
<keyword evidence="2 7" id="KW-0812">Transmembrane</keyword>
<dbReference type="InterPro" id="IPR027417">
    <property type="entry name" value="P-loop_NTPase"/>
</dbReference>
<evidence type="ECO:0000256" key="6">
    <source>
        <dbReference type="ARBA" id="ARBA00023136"/>
    </source>
</evidence>
<dbReference type="GO" id="GO:0015421">
    <property type="term" value="F:ABC-type oligopeptide transporter activity"/>
    <property type="evidence" value="ECO:0007669"/>
    <property type="project" value="TreeGrafter"/>
</dbReference>
<organism evidence="10 11">
    <name type="scientific">Niastella yeongjuensis</name>
    <dbReference type="NCBI Taxonomy" id="354355"/>
    <lineage>
        <taxon>Bacteria</taxon>
        <taxon>Pseudomonadati</taxon>
        <taxon>Bacteroidota</taxon>
        <taxon>Chitinophagia</taxon>
        <taxon>Chitinophagales</taxon>
        <taxon>Chitinophagaceae</taxon>
        <taxon>Niastella</taxon>
    </lineage>
</organism>
<proteinExistence type="predicted"/>
<dbReference type="SUPFAM" id="SSF90123">
    <property type="entry name" value="ABC transporter transmembrane region"/>
    <property type="match status" value="1"/>
</dbReference>
<dbReference type="RefSeq" id="WP_081204523.1">
    <property type="nucleotide sequence ID" value="NZ_FOCZ01000003.1"/>
</dbReference>
<feature type="transmembrane region" description="Helical" evidence="7">
    <location>
        <begin position="243"/>
        <end position="271"/>
    </location>
</feature>
<evidence type="ECO:0000259" key="9">
    <source>
        <dbReference type="PROSITE" id="PS50929"/>
    </source>
</evidence>
<keyword evidence="4 10" id="KW-0067">ATP-binding</keyword>
<dbReference type="InterPro" id="IPR003439">
    <property type="entry name" value="ABC_transporter-like_ATP-bd"/>
</dbReference>
<keyword evidence="5 7" id="KW-1133">Transmembrane helix</keyword>
<feature type="transmembrane region" description="Helical" evidence="7">
    <location>
        <begin position="283"/>
        <end position="305"/>
    </location>
</feature>
<feature type="transmembrane region" description="Helical" evidence="7">
    <location>
        <begin position="133"/>
        <end position="157"/>
    </location>
</feature>
<gene>
    <name evidence="10" type="ORF">A4H97_17540</name>
</gene>
<evidence type="ECO:0000259" key="8">
    <source>
        <dbReference type="PROSITE" id="PS50893"/>
    </source>
</evidence>
<dbReference type="InterPro" id="IPR036640">
    <property type="entry name" value="ABC1_TM_sf"/>
</dbReference>
<reference evidence="11" key="1">
    <citation type="submission" date="2016-04" db="EMBL/GenBank/DDBJ databases">
        <authorList>
            <person name="Chen L."/>
            <person name="Zhuang W."/>
            <person name="Wang G."/>
        </authorList>
    </citation>
    <scope>NUCLEOTIDE SEQUENCE [LARGE SCALE GENOMIC DNA]</scope>
    <source>
        <strain evidence="11">17621</strain>
    </source>
</reference>
<dbReference type="OrthoDB" id="9760358at2"/>
<feature type="domain" description="ABC transmembrane type-1" evidence="9">
    <location>
        <begin position="26"/>
        <end position="306"/>
    </location>
</feature>
<evidence type="ECO:0000256" key="5">
    <source>
        <dbReference type="ARBA" id="ARBA00022989"/>
    </source>
</evidence>
<comment type="caution">
    <text evidence="10">The sequence shown here is derived from an EMBL/GenBank/DDBJ whole genome shotgun (WGS) entry which is preliminary data.</text>
</comment>
<dbReference type="Pfam" id="PF00005">
    <property type="entry name" value="ABC_tran"/>
    <property type="match status" value="1"/>
</dbReference>
<evidence type="ECO:0000256" key="4">
    <source>
        <dbReference type="ARBA" id="ARBA00022840"/>
    </source>
</evidence>
<dbReference type="InterPro" id="IPR003593">
    <property type="entry name" value="AAA+_ATPase"/>
</dbReference>
<dbReference type="GO" id="GO:0016887">
    <property type="term" value="F:ATP hydrolysis activity"/>
    <property type="evidence" value="ECO:0007669"/>
    <property type="project" value="InterPro"/>
</dbReference>